<dbReference type="RefSeq" id="XP_008615761.1">
    <property type="nucleotide sequence ID" value="XM_008617539.1"/>
</dbReference>
<feature type="domain" description="ABC transporter" evidence="9">
    <location>
        <begin position="576"/>
        <end position="803"/>
    </location>
</feature>
<keyword evidence="3 8" id="KW-0812">Transmembrane</keyword>
<feature type="transmembrane region" description="Helical" evidence="8">
    <location>
        <begin position="409"/>
        <end position="426"/>
    </location>
</feature>
<evidence type="ECO:0000256" key="3">
    <source>
        <dbReference type="ARBA" id="ARBA00022692"/>
    </source>
</evidence>
<dbReference type="GeneID" id="19952223"/>
<dbReference type="PANTHER" id="PTHR24223">
    <property type="entry name" value="ATP-BINDING CASSETTE SUB-FAMILY C"/>
    <property type="match status" value="1"/>
</dbReference>
<dbReference type="STRING" id="1156394.T0RLA9"/>
<dbReference type="PROSITE" id="PS50929">
    <property type="entry name" value="ABC_TM1F"/>
    <property type="match status" value="2"/>
</dbReference>
<feature type="transmembrane region" description="Helical" evidence="8">
    <location>
        <begin position="67"/>
        <end position="86"/>
    </location>
</feature>
<dbReference type="OrthoDB" id="64391at2759"/>
<evidence type="ECO:0000256" key="5">
    <source>
        <dbReference type="ARBA" id="ARBA00022840"/>
    </source>
</evidence>
<evidence type="ECO:0000256" key="6">
    <source>
        <dbReference type="ARBA" id="ARBA00022989"/>
    </source>
</evidence>
<dbReference type="CDD" id="cd18580">
    <property type="entry name" value="ABC_6TM_ABCC_D2"/>
    <property type="match status" value="1"/>
</dbReference>
<keyword evidence="5" id="KW-0067">ATP-binding</keyword>
<dbReference type="InterPro" id="IPR027417">
    <property type="entry name" value="P-loop_NTPase"/>
</dbReference>
<evidence type="ECO:0008006" key="13">
    <source>
        <dbReference type="Google" id="ProtNLM"/>
    </source>
</evidence>
<dbReference type="Gene3D" id="1.20.1560.10">
    <property type="entry name" value="ABC transporter type 1, transmembrane domain"/>
    <property type="match status" value="2"/>
</dbReference>
<keyword evidence="7 8" id="KW-0472">Membrane</keyword>
<dbReference type="PROSITE" id="PS00211">
    <property type="entry name" value="ABC_TRANSPORTER_1"/>
    <property type="match status" value="1"/>
</dbReference>
<dbReference type="PROSITE" id="PS50893">
    <property type="entry name" value="ABC_TRANSPORTER_2"/>
    <property type="match status" value="2"/>
</dbReference>
<dbReference type="OMA" id="MRVECAN"/>
<protein>
    <recommendedName>
        <fullName evidence="13">ABC transporter domain-containing protein</fullName>
    </recommendedName>
</protein>
<evidence type="ECO:0000256" key="2">
    <source>
        <dbReference type="ARBA" id="ARBA00022448"/>
    </source>
</evidence>
<gene>
    <name evidence="11" type="ORF">SDRG_11496</name>
</gene>
<dbReference type="Pfam" id="PF00005">
    <property type="entry name" value="ABC_tran"/>
    <property type="match status" value="2"/>
</dbReference>
<keyword evidence="6 8" id="KW-1133">Transmembrane helix</keyword>
<dbReference type="InterPro" id="IPR003439">
    <property type="entry name" value="ABC_transporter-like_ATP-bd"/>
</dbReference>
<comment type="subcellular location">
    <subcellularLocation>
        <location evidence="1">Membrane</location>
        <topology evidence="1">Multi-pass membrane protein</topology>
    </subcellularLocation>
</comment>
<dbReference type="Proteomes" id="UP000030762">
    <property type="component" value="Unassembled WGS sequence"/>
</dbReference>
<dbReference type="InterPro" id="IPR050173">
    <property type="entry name" value="ABC_transporter_C-like"/>
</dbReference>
<dbReference type="InterPro" id="IPR044726">
    <property type="entry name" value="ABCC_6TM_D2"/>
</dbReference>
<keyword evidence="12" id="KW-1185">Reference proteome</keyword>
<dbReference type="EMBL" id="JH767173">
    <property type="protein sequence ID" value="EQC30737.1"/>
    <property type="molecule type" value="Genomic_DNA"/>
</dbReference>
<feature type="transmembrane region" description="Helical" evidence="8">
    <location>
        <begin position="876"/>
        <end position="897"/>
    </location>
</feature>
<keyword evidence="2" id="KW-0813">Transport</keyword>
<evidence type="ECO:0000256" key="8">
    <source>
        <dbReference type="SAM" id="Phobius"/>
    </source>
</evidence>
<evidence type="ECO:0000256" key="1">
    <source>
        <dbReference type="ARBA" id="ARBA00004141"/>
    </source>
</evidence>
<dbReference type="InParanoid" id="T0RLA9"/>
<dbReference type="GO" id="GO:0016887">
    <property type="term" value="F:ATP hydrolysis activity"/>
    <property type="evidence" value="ECO:0007669"/>
    <property type="project" value="InterPro"/>
</dbReference>
<feature type="transmembrane region" description="Helical" evidence="8">
    <location>
        <begin position="845"/>
        <end position="870"/>
    </location>
</feature>
<feature type="transmembrane region" description="Helical" evidence="8">
    <location>
        <begin position="950"/>
        <end position="969"/>
    </location>
</feature>
<evidence type="ECO:0000259" key="9">
    <source>
        <dbReference type="PROSITE" id="PS50893"/>
    </source>
</evidence>
<feature type="domain" description="ABC transporter" evidence="9">
    <location>
        <begin position="1154"/>
        <end position="1378"/>
    </location>
</feature>
<accession>T0RLA9</accession>
<evidence type="ECO:0000259" key="10">
    <source>
        <dbReference type="PROSITE" id="PS50929"/>
    </source>
</evidence>
<dbReference type="VEuPathDB" id="FungiDB:SDRG_11496"/>
<dbReference type="InterPro" id="IPR017871">
    <property type="entry name" value="ABC_transporter-like_CS"/>
</dbReference>
<dbReference type="Gene3D" id="3.40.50.300">
    <property type="entry name" value="P-loop containing nucleotide triphosphate hydrolases"/>
    <property type="match status" value="2"/>
</dbReference>
<dbReference type="SUPFAM" id="SSF90123">
    <property type="entry name" value="ABC transporter transmembrane region"/>
    <property type="match status" value="2"/>
</dbReference>
<dbReference type="SMART" id="SM00382">
    <property type="entry name" value="AAA"/>
    <property type="match status" value="2"/>
</dbReference>
<evidence type="ECO:0000256" key="4">
    <source>
        <dbReference type="ARBA" id="ARBA00022741"/>
    </source>
</evidence>
<dbReference type="InterPro" id="IPR003593">
    <property type="entry name" value="AAA+_ATPase"/>
</dbReference>
<reference evidence="11 12" key="1">
    <citation type="submission" date="2012-04" db="EMBL/GenBank/DDBJ databases">
        <title>The Genome Sequence of Saprolegnia declina VS20.</title>
        <authorList>
            <consortium name="The Broad Institute Genome Sequencing Platform"/>
            <person name="Russ C."/>
            <person name="Nusbaum C."/>
            <person name="Tyler B."/>
            <person name="van West P."/>
            <person name="Dieguez-Uribeondo J."/>
            <person name="de Bruijn I."/>
            <person name="Tripathy S."/>
            <person name="Jiang R."/>
            <person name="Young S.K."/>
            <person name="Zeng Q."/>
            <person name="Gargeya S."/>
            <person name="Fitzgerald M."/>
            <person name="Haas B."/>
            <person name="Abouelleil A."/>
            <person name="Alvarado L."/>
            <person name="Arachchi H.M."/>
            <person name="Berlin A."/>
            <person name="Chapman S.B."/>
            <person name="Goldberg J."/>
            <person name="Griggs A."/>
            <person name="Gujja S."/>
            <person name="Hansen M."/>
            <person name="Howarth C."/>
            <person name="Imamovic A."/>
            <person name="Larimer J."/>
            <person name="McCowen C."/>
            <person name="Montmayeur A."/>
            <person name="Murphy C."/>
            <person name="Neiman D."/>
            <person name="Pearson M."/>
            <person name="Priest M."/>
            <person name="Roberts A."/>
            <person name="Saif S."/>
            <person name="Shea T."/>
            <person name="Sisk P."/>
            <person name="Sykes S."/>
            <person name="Wortman J."/>
            <person name="Nusbaum C."/>
            <person name="Birren B."/>
        </authorList>
    </citation>
    <scope>NUCLEOTIDE SEQUENCE [LARGE SCALE GENOMIC DNA]</scope>
    <source>
        <strain evidence="11 12">VS20</strain>
    </source>
</reference>
<dbReference type="Pfam" id="PF00664">
    <property type="entry name" value="ABC_membrane"/>
    <property type="match status" value="2"/>
</dbReference>
<dbReference type="GO" id="GO:0016020">
    <property type="term" value="C:membrane"/>
    <property type="evidence" value="ECO:0007669"/>
    <property type="project" value="UniProtKB-SubCell"/>
</dbReference>
<evidence type="ECO:0000313" key="11">
    <source>
        <dbReference type="EMBL" id="EQC30737.1"/>
    </source>
</evidence>
<dbReference type="InterPro" id="IPR011527">
    <property type="entry name" value="ABC1_TM_dom"/>
</dbReference>
<dbReference type="PANTHER" id="PTHR24223:SF399">
    <property type="entry name" value="ABC TRANSPORTER ATNG"/>
    <property type="match status" value="1"/>
</dbReference>
<dbReference type="GO" id="GO:0140359">
    <property type="term" value="F:ABC-type transporter activity"/>
    <property type="evidence" value="ECO:0007669"/>
    <property type="project" value="InterPro"/>
</dbReference>
<feature type="transmembrane region" description="Helical" evidence="8">
    <location>
        <begin position="33"/>
        <end position="55"/>
    </location>
</feature>
<evidence type="ECO:0000256" key="7">
    <source>
        <dbReference type="ARBA" id="ARBA00023136"/>
    </source>
</evidence>
<keyword evidence="4" id="KW-0547">Nucleotide-binding</keyword>
<feature type="domain" description="ABC transmembrane type-1" evidence="10">
    <location>
        <begin position="842"/>
        <end position="1117"/>
    </location>
</feature>
<name>T0RLA9_SAPDV</name>
<evidence type="ECO:0000313" key="12">
    <source>
        <dbReference type="Proteomes" id="UP000030762"/>
    </source>
</evidence>
<sequence length="1378" mass="148373">MEPLRWWCGNQPTWLWRVDTDVLLVPLRLGPCATTSLCIASVWKFGLLGLGAYVGHTARRPSSMPPHIAYAVVAASLLNAAYGVYFVASPVALSPSHVAAGTLCLVEGLHTSIVLCVYPHRVHAFCHLFFLDALARLLAVTPVVLQRQRPLVLAAHDLALIADTTIMLLKAVVACYLATQVAAIHTATPEGDASVMSKLFFTWIWPLLRQPQPLGLDDLPAVRSDDSASVIQLRYEDSVRRRPRASLLRHLHATCGWSFYCAGALLFVSTTGNVLTPYALERLLRVLSDPTPHSSEARIVSGLLWSLGLYAAIMTKSIFEHQFWAVAVRCGLQTRSLLQQLVLHKALRLSAAARVTYDDGALTNMLATDACKIADASVVCAMHWDTWSGGLALSIALLALLQLLGPAVWLWLGLQLLYIPLAVFLSRRLKAASRAHLASRDRRLQRTASFLAAPTTLHGCAYEATVLASTRAARNEELAALRTKQRWHAINVSAVACLQLLAPMATFACIRKLPPSQVFAAIAWFGIAAGPLQRLPQILTKVIDARVSLQRLERFFAADERSTSSTKEPRLEAGSIELRDVASLWTYGPPPVFQNVSLSLSRGAVALCDGPMGCGKSTFLATLLRLPTVVTGALRVAGSMAYCPQNPWILDTSIRANILCGKRLDWSWYQATLGICALGADIAAWPDGDAFRAGDRGAALSGGQKQRVSLARAVYARHDILLVDNVFASLDPVVARHVWQQLLHHPALVPLTKVLVAPPTLRPSVPFLRLHFEPVAMRGVTAIHASREHAVSPATESMLTLDADAPTTEALSPPTLITDVDDDAAVSGSSYQAVWRAYLSQIPWLGGYLVLLVAEHIGLVSGTYVLATWATTKGTPWTTVGVSVATCVVASTHRLWFVDLALRGAARLHATLLHHLVHASMAFFEQRSSSSILNRCTKDVGAIDEALPSVLANFAAYALQVGAAVLALASIAPTSALVAVVGLTGPYYVLYALYRGPGRRLQRLERAARAPVLAWARQAIAGHSSVDAFDLMRMLQTQFQAQIDVAIQASWLATIATQWVTVWLEGLGALVVLGAGVATTFLADSVSATTTGLVLTYAVQLPARLGWALKLLVAIELEAVSVDRVVALTEQATPMPTYADAPGHAPERIADGDLQVDNLCLTYPGSHTRVLDGVSFRLAPGAKAAVVGRTGAGKSSLLHVLLGLYPVDSGEVRVGGTAVAPHALRAAVGFVPQDAVLLGETLRETLADATSQVSDDEMWAVLRRVGMDTRVDSLEMRVECANFGAGERQLLALARALLRNVRILVCDEATAHVDARAHRRVLSLILSLAHVTVLLVTHRVEQLETFDVVLRLDGGRLEPLSPTSLTKSSRASGLEAAT</sequence>
<dbReference type="InterPro" id="IPR036640">
    <property type="entry name" value="ABC1_TM_sf"/>
</dbReference>
<dbReference type="eggNOG" id="KOG0054">
    <property type="taxonomic scope" value="Eukaryota"/>
</dbReference>
<dbReference type="SUPFAM" id="SSF52540">
    <property type="entry name" value="P-loop containing nucleoside triphosphate hydrolases"/>
    <property type="match status" value="2"/>
</dbReference>
<proteinExistence type="predicted"/>
<feature type="domain" description="ABC transmembrane type-1" evidence="10">
    <location>
        <begin position="262"/>
        <end position="544"/>
    </location>
</feature>
<dbReference type="GO" id="GO:0005524">
    <property type="term" value="F:ATP binding"/>
    <property type="evidence" value="ECO:0007669"/>
    <property type="project" value="UniProtKB-KW"/>
</dbReference>
<organism evidence="11 12">
    <name type="scientific">Saprolegnia diclina (strain VS20)</name>
    <dbReference type="NCBI Taxonomy" id="1156394"/>
    <lineage>
        <taxon>Eukaryota</taxon>
        <taxon>Sar</taxon>
        <taxon>Stramenopiles</taxon>
        <taxon>Oomycota</taxon>
        <taxon>Saprolegniomycetes</taxon>
        <taxon>Saprolegniales</taxon>
        <taxon>Saprolegniaceae</taxon>
        <taxon>Saprolegnia</taxon>
    </lineage>
</organism>
<feature type="transmembrane region" description="Helical" evidence="8">
    <location>
        <begin position="975"/>
        <end position="994"/>
    </location>
</feature>